<gene>
    <name evidence="2" type="ORF">LY89DRAFT_170055</name>
</gene>
<dbReference type="InParanoid" id="A0A194XS98"/>
<name>A0A194XS98_MOLSC</name>
<protein>
    <submittedName>
        <fullName evidence="2">Uncharacterized protein</fullName>
    </submittedName>
</protein>
<dbReference type="EMBL" id="KQ947405">
    <property type="protein sequence ID" value="KUJ23175.1"/>
    <property type="molecule type" value="Genomic_DNA"/>
</dbReference>
<evidence type="ECO:0000313" key="2">
    <source>
        <dbReference type="EMBL" id="KUJ23175.1"/>
    </source>
</evidence>
<reference evidence="2 3" key="1">
    <citation type="submission" date="2015-10" db="EMBL/GenBank/DDBJ databases">
        <title>Full genome of DAOMC 229536 Phialocephala scopiformis, a fungal endophyte of spruce producing the potent anti-insectan compound rugulosin.</title>
        <authorList>
            <consortium name="DOE Joint Genome Institute"/>
            <person name="Walker A.K."/>
            <person name="Frasz S.L."/>
            <person name="Seifert K.A."/>
            <person name="Miller J.D."/>
            <person name="Mondo S.J."/>
            <person name="Labutti K."/>
            <person name="Lipzen A."/>
            <person name="Dockter R."/>
            <person name="Kennedy M."/>
            <person name="Grigoriev I.V."/>
            <person name="Spatafora J.W."/>
        </authorList>
    </citation>
    <scope>NUCLEOTIDE SEQUENCE [LARGE SCALE GENOMIC DNA]</scope>
    <source>
        <strain evidence="2 3">CBS 120377</strain>
    </source>
</reference>
<dbReference type="Proteomes" id="UP000070700">
    <property type="component" value="Unassembled WGS sequence"/>
</dbReference>
<evidence type="ECO:0000256" key="1">
    <source>
        <dbReference type="SAM" id="MobiDB-lite"/>
    </source>
</evidence>
<keyword evidence="3" id="KW-1185">Reference proteome</keyword>
<feature type="region of interest" description="Disordered" evidence="1">
    <location>
        <begin position="1"/>
        <end position="80"/>
    </location>
</feature>
<sequence length="199" mass="22766">MQLDHARTSDPTPDLGVREDKASRHGQAVESNPVWAITSPRRSERMKATNSEVSYNDHDQEDDGPKQEEQVSQPSKKSEIHENWTCIGSHSEYNSLLLYAGLTTEKNRPGPVLRVKAFVGDFETDIDREIRKKVKLKSWVPMSKVVLNKSLFSDYEGWGRRLTPRRGTLYGNTLRSSSRVKQTLVTKIELLLLFWVLLV</sequence>
<dbReference type="RefSeq" id="XP_018077530.1">
    <property type="nucleotide sequence ID" value="XM_018205562.1"/>
</dbReference>
<evidence type="ECO:0000313" key="3">
    <source>
        <dbReference type="Proteomes" id="UP000070700"/>
    </source>
</evidence>
<proteinExistence type="predicted"/>
<organism evidence="2 3">
    <name type="scientific">Mollisia scopiformis</name>
    <name type="common">Conifer needle endophyte fungus</name>
    <name type="synonym">Phialocephala scopiformis</name>
    <dbReference type="NCBI Taxonomy" id="149040"/>
    <lineage>
        <taxon>Eukaryota</taxon>
        <taxon>Fungi</taxon>
        <taxon>Dikarya</taxon>
        <taxon>Ascomycota</taxon>
        <taxon>Pezizomycotina</taxon>
        <taxon>Leotiomycetes</taxon>
        <taxon>Helotiales</taxon>
        <taxon>Mollisiaceae</taxon>
        <taxon>Mollisia</taxon>
    </lineage>
</organism>
<feature type="compositionally biased region" description="Basic and acidic residues" evidence="1">
    <location>
        <begin position="55"/>
        <end position="69"/>
    </location>
</feature>
<dbReference type="GeneID" id="28815288"/>
<dbReference type="KEGG" id="psco:LY89DRAFT_170055"/>
<accession>A0A194XS98</accession>
<dbReference type="AlphaFoldDB" id="A0A194XS98"/>